<sequence>MPTTRISTARTNRWIGLMGSTMKNAEPTMPNNNVLTAGERNAIERAISEVELCCQFSLANELRALLAAHPGQPEPRDAIARSKRILMLVDEYHDNPTSDTRTALRVALMDEFQPEPRAEVAEEQPSLTNPLTPYGMLVRALRVAAKTTLNDMAKHMQCGPAALSAVEFGRKPLTDAMVADTAAYFSSVGIHDTLHALNAARAGDAS</sequence>
<dbReference type="AlphaFoldDB" id="A4JW95"/>
<dbReference type="HOGENOM" id="CLU_1329880_0_0_4"/>
<keyword evidence="1" id="KW-0614">Plasmid</keyword>
<proteinExistence type="predicted"/>
<evidence type="ECO:0000313" key="1">
    <source>
        <dbReference type="EMBL" id="ABO60548.1"/>
    </source>
</evidence>
<geneLocation type="plasmid" evidence="1 2">
    <name>pBVIE05</name>
</geneLocation>
<dbReference type="EMBL" id="CP000621">
    <property type="protein sequence ID" value="ABO60548.1"/>
    <property type="molecule type" value="Genomic_DNA"/>
</dbReference>
<gene>
    <name evidence="1" type="ordered locus">Bcep1808_7678</name>
</gene>
<dbReference type="KEGG" id="bvi:Bcep1808_7678"/>
<accession>A4JW95</accession>
<dbReference type="Proteomes" id="UP000002287">
    <property type="component" value="Plasmid pBVIE05"/>
</dbReference>
<evidence type="ECO:0000313" key="2">
    <source>
        <dbReference type="Proteomes" id="UP000002287"/>
    </source>
</evidence>
<name>A4JW95_BURVG</name>
<reference evidence="1 2" key="1">
    <citation type="submission" date="2007-03" db="EMBL/GenBank/DDBJ databases">
        <title>Complete sequence of plasmid pBVIE05 of Burkholderia vietnamiensis G4.</title>
        <authorList>
            <consortium name="US DOE Joint Genome Institute"/>
            <person name="Copeland A."/>
            <person name="Lucas S."/>
            <person name="Lapidus A."/>
            <person name="Barry K."/>
            <person name="Detter J.C."/>
            <person name="Glavina del Rio T."/>
            <person name="Hammon N."/>
            <person name="Israni S."/>
            <person name="Dalin E."/>
            <person name="Tice H."/>
            <person name="Pitluck S."/>
            <person name="Chain P."/>
            <person name="Malfatti S."/>
            <person name="Shin M."/>
            <person name="Vergez L."/>
            <person name="Schmutz J."/>
            <person name="Larimer F."/>
            <person name="Land M."/>
            <person name="Hauser L."/>
            <person name="Kyrpides N."/>
            <person name="Tiedje J."/>
            <person name="Richardson P."/>
        </authorList>
    </citation>
    <scope>NUCLEOTIDE SEQUENCE [LARGE SCALE GENOMIC DNA]</scope>
    <source>
        <strain evidence="2">G4 / LMG 22486</strain>
        <plasmid evidence="1 2">pBVIE05</plasmid>
    </source>
</reference>
<protein>
    <submittedName>
        <fullName evidence="1">Uncharacterized protein</fullName>
    </submittedName>
</protein>
<organism evidence="1 2">
    <name type="scientific">Burkholderia vietnamiensis (strain G4 / LMG 22486)</name>
    <name type="common">Burkholderia cepacia (strain R1808)</name>
    <dbReference type="NCBI Taxonomy" id="269482"/>
    <lineage>
        <taxon>Bacteria</taxon>
        <taxon>Pseudomonadati</taxon>
        <taxon>Pseudomonadota</taxon>
        <taxon>Betaproteobacteria</taxon>
        <taxon>Burkholderiales</taxon>
        <taxon>Burkholderiaceae</taxon>
        <taxon>Burkholderia</taxon>
        <taxon>Burkholderia cepacia complex</taxon>
    </lineage>
</organism>